<accession>E0NRA0</accession>
<dbReference type="PROSITE" id="PS50853">
    <property type="entry name" value="FN3"/>
    <property type="match status" value="1"/>
</dbReference>
<evidence type="ECO:0000313" key="3">
    <source>
        <dbReference type="EMBL" id="EFM02328.1"/>
    </source>
</evidence>
<proteinExistence type="predicted"/>
<dbReference type="eggNOG" id="COG0860">
    <property type="taxonomic scope" value="Bacteria"/>
</dbReference>
<dbReference type="RefSeq" id="WP_006948491.1">
    <property type="nucleotide sequence ID" value="NZ_GL397214.1"/>
</dbReference>
<dbReference type="InterPro" id="IPR003961">
    <property type="entry name" value="FN3_dom"/>
</dbReference>
<evidence type="ECO:0000256" key="1">
    <source>
        <dbReference type="SAM" id="SignalP"/>
    </source>
</evidence>
<dbReference type="InterPro" id="IPR036116">
    <property type="entry name" value="FN3_sf"/>
</dbReference>
<dbReference type="Gene3D" id="2.60.40.10">
    <property type="entry name" value="Immunoglobulins"/>
    <property type="match status" value="1"/>
</dbReference>
<evidence type="ECO:0000313" key="4">
    <source>
        <dbReference type="Proteomes" id="UP000004394"/>
    </source>
</evidence>
<dbReference type="InterPro" id="IPR033803">
    <property type="entry name" value="CBD-like_Golvesin-Xly"/>
</dbReference>
<dbReference type="Proteomes" id="UP000004394">
    <property type="component" value="Unassembled WGS sequence"/>
</dbReference>
<dbReference type="BioCyc" id="PMAR862515-HMP:GMOO-714-MONOMER"/>
<dbReference type="CDD" id="cd00063">
    <property type="entry name" value="FN3"/>
    <property type="match status" value="1"/>
</dbReference>
<dbReference type="SUPFAM" id="SSF53187">
    <property type="entry name" value="Zn-dependent exopeptidases"/>
    <property type="match status" value="1"/>
</dbReference>
<sequence length="963" mass="107215">MGKRLVLSLILAGIVGLAVAQTPSPSLRKRLDAFFASYHPRHDMSARNYRMTDCRIDDTGKTMTLTIDNNFANIDLTEDIVDDFYKKIRKALPRTYRNYQLKAYACSLPIEQLIPHTPSDDPTLPRLWGDIEYVGKPWVSNISRPSTPTHGLQNRHLVVWASHGRYYNTDKGQWKWQRPNLFGTTEDLYTQTLVVPYLIPMLENAGAVVYTPRERDWQKEELIIDNDDRVRLPYYIEVNLSKEWTTTAQPGFAQHAEPYCDGENPFLQGTARQIKTSRGKYGSEVSYQPHFKKAGRYAVYVSYQTLPNSVDDALYRVYHQGIVTEFRVNQTMGGSTWVYLGTFDFDAGYNEFNRVSVSNLSAHRGVVTTDAVRFGGGMGNIERGGTVSGLPRALEGARYFAQWAGAPYDVYGGRAGQDDYSDDINTRSHMTNWLGGGSVYMPSLQGRGVPFELSLAVHSDAGFAQDSTSLLGSLAICTTDFNNGKLNAGISRMASCILADSLLTGLCRDISHQYTSWPRRGLWDKNYSETRLPEVPAVILETLSHQNFPDMRYGQDPNFKFTFARSVYKSLLRYEAAQHGYPYVVQPLPPSGFRTELSHGNRLTLKWDATTDLQEPTATPSAYMIYMATGTGGFDNGTRVEDNTHTVELQPNKLYRLKVTAVNRGGESFPTEVLSAVFHPDAVGTILIVNGFHRLSSPAIKNDSTGIGFDFDHDFGLTYGATAGWNGKQQCFDRAGTGQEGEGALGYGGDEWAGMFLAGNDFNYTADHARAMLSATRYNVVSCSSQAIERHRIDLSRYAMVDLLLGNECDDGHSLVPYKTFSPQMQHLLATYVTKGGRLLVSGSYVGTDMQSAAEQAFLAKVLKVRYGGVNQADSIERVTGMGTSFDIYRQINEEHYAAASADVLQPVSTAFSVMQYPDRRSAAVAYRGADYRCMTLGFPLECIKKEGSKAALMRGIIDFLLQ</sequence>
<gene>
    <name evidence="3" type="ORF">HMPREF0658_0701</name>
</gene>
<evidence type="ECO:0000259" key="2">
    <source>
        <dbReference type="PROSITE" id="PS50853"/>
    </source>
</evidence>
<feature type="domain" description="Fibronectin type-III" evidence="2">
    <location>
        <begin position="589"/>
        <end position="681"/>
    </location>
</feature>
<dbReference type="Gene3D" id="3.40.630.40">
    <property type="entry name" value="Zn-dependent exopeptidases"/>
    <property type="match status" value="1"/>
</dbReference>
<dbReference type="AlphaFoldDB" id="E0NRA0"/>
<dbReference type="SMART" id="SM00060">
    <property type="entry name" value="FN3"/>
    <property type="match status" value="1"/>
</dbReference>
<dbReference type="EMBL" id="AEEI01000025">
    <property type="protein sequence ID" value="EFM02328.1"/>
    <property type="molecule type" value="Genomic_DNA"/>
</dbReference>
<dbReference type="SUPFAM" id="SSF49265">
    <property type="entry name" value="Fibronectin type III"/>
    <property type="match status" value="1"/>
</dbReference>
<keyword evidence="4" id="KW-1185">Reference proteome</keyword>
<dbReference type="HOGENOM" id="CLU_014520_0_0_10"/>
<comment type="caution">
    <text evidence="3">The sequence shown here is derived from an EMBL/GenBank/DDBJ whole genome shotgun (WGS) entry which is preliminary data.</text>
</comment>
<name>E0NRA0_9BACT</name>
<dbReference type="InterPro" id="IPR013783">
    <property type="entry name" value="Ig-like_fold"/>
</dbReference>
<organism evidence="3 4">
    <name type="scientific">Hoylesella marshii DSM 16973 = JCM 13450</name>
    <dbReference type="NCBI Taxonomy" id="862515"/>
    <lineage>
        <taxon>Bacteria</taxon>
        <taxon>Pseudomonadati</taxon>
        <taxon>Bacteroidota</taxon>
        <taxon>Bacteroidia</taxon>
        <taxon>Bacteroidales</taxon>
        <taxon>Prevotellaceae</taxon>
        <taxon>Hoylesella</taxon>
    </lineage>
</organism>
<dbReference type="STRING" id="862515.HMPREF0658_0701"/>
<keyword evidence="1" id="KW-0732">Signal</keyword>
<feature type="signal peptide" evidence="1">
    <location>
        <begin position="1"/>
        <end position="20"/>
    </location>
</feature>
<reference evidence="3" key="1">
    <citation type="submission" date="2010-07" db="EMBL/GenBank/DDBJ databases">
        <authorList>
            <person name="Muzny D."/>
            <person name="Qin X."/>
            <person name="Deng J."/>
            <person name="Jiang H."/>
            <person name="Liu Y."/>
            <person name="Qu J."/>
            <person name="Song X.-Z."/>
            <person name="Zhang L."/>
            <person name="Thornton R."/>
            <person name="Coyle M."/>
            <person name="Francisco L."/>
            <person name="Jackson L."/>
            <person name="Javaid M."/>
            <person name="Korchina V."/>
            <person name="Kovar C."/>
            <person name="Mata R."/>
            <person name="Mathew T."/>
            <person name="Ngo R."/>
            <person name="Nguyen L."/>
            <person name="Nguyen N."/>
            <person name="Okwuonu G."/>
            <person name="Ongeri F."/>
            <person name="Pham C."/>
            <person name="Simmons D."/>
            <person name="Wilczek-Boney K."/>
            <person name="Hale W."/>
            <person name="Jakkamsetti A."/>
            <person name="Pham P."/>
            <person name="Ruth R."/>
            <person name="San Lucas F."/>
            <person name="Warren J."/>
            <person name="Zhang J."/>
            <person name="Zhao Z."/>
            <person name="Zhou C."/>
            <person name="Zhu D."/>
            <person name="Lee S."/>
            <person name="Bess C."/>
            <person name="Blankenburg K."/>
            <person name="Forbes L."/>
            <person name="Fu Q."/>
            <person name="Gubbala S."/>
            <person name="Hirani K."/>
            <person name="Jayaseelan J.C."/>
            <person name="Lara F."/>
            <person name="Munidasa M."/>
            <person name="Palculict T."/>
            <person name="Patil S."/>
            <person name="Pu L.-L."/>
            <person name="Saada N."/>
            <person name="Tang L."/>
            <person name="Weissenberger G."/>
            <person name="Zhu Y."/>
            <person name="Hemphill L."/>
            <person name="Shang Y."/>
            <person name="Youmans B."/>
            <person name="Ayvaz T."/>
            <person name="Ross M."/>
            <person name="Santibanez J."/>
            <person name="Aqrawi P."/>
            <person name="Gross S."/>
            <person name="Joshi V."/>
            <person name="Fowler G."/>
            <person name="Nazareth L."/>
            <person name="Reid J."/>
            <person name="Worley K."/>
            <person name="Petrosino J."/>
            <person name="Highlander S."/>
            <person name="Gibbs R."/>
        </authorList>
    </citation>
    <scope>NUCLEOTIDE SEQUENCE [LARGE SCALE GENOMIC DNA]</scope>
    <source>
        <strain evidence="3">DSM 16973</strain>
    </source>
</reference>
<protein>
    <submittedName>
        <fullName evidence="3">Fibronectin type III domain protein</fullName>
    </submittedName>
</protein>
<feature type="chain" id="PRO_5003138147" evidence="1">
    <location>
        <begin position="21"/>
        <end position="963"/>
    </location>
</feature>
<dbReference type="Pfam" id="PF25275">
    <property type="entry name" value="Golvesin_C"/>
    <property type="match status" value="1"/>
</dbReference>